<dbReference type="RefSeq" id="WP_226592590.1">
    <property type="nucleotide sequence ID" value="NZ_BLAY01000236.1"/>
</dbReference>
<feature type="compositionally biased region" description="Basic and acidic residues" evidence="1">
    <location>
        <begin position="109"/>
        <end position="121"/>
    </location>
</feature>
<evidence type="ECO:0000313" key="3">
    <source>
        <dbReference type="Proteomes" id="UP001050975"/>
    </source>
</evidence>
<keyword evidence="3" id="KW-1185">Reference proteome</keyword>
<gene>
    <name evidence="2" type="ORF">MiSe_84330</name>
</gene>
<sequence length="121" mass="13391">MRFIRLNLSALVRPVRFFVAACICALVLISYALPAYSAMMSSPGSGEANLTEIERKSQEAVAGKSPYDFDMNKQQSETHPGLNEIQGTADYDKMKRPENTQGIQTPADQLEHALEKITGRD</sequence>
<dbReference type="EMBL" id="BLAY01000236">
    <property type="protein sequence ID" value="GET43608.1"/>
    <property type="molecule type" value="Genomic_DNA"/>
</dbReference>
<feature type="region of interest" description="Disordered" evidence="1">
    <location>
        <begin position="55"/>
        <end position="121"/>
    </location>
</feature>
<protein>
    <submittedName>
        <fullName evidence="2">Low temperature-induced protein</fullName>
    </submittedName>
</protein>
<evidence type="ECO:0000256" key="1">
    <source>
        <dbReference type="SAM" id="MobiDB-lite"/>
    </source>
</evidence>
<organism evidence="2 3">
    <name type="scientific">Microseira wollei NIES-4236</name>
    <dbReference type="NCBI Taxonomy" id="2530354"/>
    <lineage>
        <taxon>Bacteria</taxon>
        <taxon>Bacillati</taxon>
        <taxon>Cyanobacteriota</taxon>
        <taxon>Cyanophyceae</taxon>
        <taxon>Oscillatoriophycideae</taxon>
        <taxon>Aerosakkonematales</taxon>
        <taxon>Aerosakkonemataceae</taxon>
        <taxon>Microseira</taxon>
    </lineage>
</organism>
<comment type="caution">
    <text evidence="2">The sequence shown here is derived from an EMBL/GenBank/DDBJ whole genome shotgun (WGS) entry which is preliminary data.</text>
</comment>
<accession>A0AAV3XMQ3</accession>
<evidence type="ECO:0000313" key="2">
    <source>
        <dbReference type="EMBL" id="GET43608.1"/>
    </source>
</evidence>
<proteinExistence type="predicted"/>
<dbReference type="Proteomes" id="UP001050975">
    <property type="component" value="Unassembled WGS sequence"/>
</dbReference>
<dbReference type="AlphaFoldDB" id="A0AAV3XMQ3"/>
<name>A0AAV3XMQ3_9CYAN</name>
<reference evidence="2" key="1">
    <citation type="submission" date="2019-10" db="EMBL/GenBank/DDBJ databases">
        <title>Draft genome sequece of Microseira wollei NIES-4236.</title>
        <authorList>
            <person name="Yamaguchi H."/>
            <person name="Suzuki S."/>
            <person name="Kawachi M."/>
        </authorList>
    </citation>
    <scope>NUCLEOTIDE SEQUENCE</scope>
    <source>
        <strain evidence="2">NIES-4236</strain>
    </source>
</reference>